<reference evidence="2 3" key="1">
    <citation type="submission" date="2022-03" db="EMBL/GenBank/DDBJ databases">
        <title>Novel taxa within the pig intestine.</title>
        <authorList>
            <person name="Wylensek D."/>
            <person name="Bishof K."/>
            <person name="Afrizal A."/>
            <person name="Clavel T."/>
        </authorList>
    </citation>
    <scope>NUCLEOTIDE SEQUENCE [LARGE SCALE GENOMIC DNA]</scope>
    <source>
        <strain evidence="2 3">CLA-KB-P66</strain>
    </source>
</reference>
<dbReference type="SUPFAM" id="SSF141571">
    <property type="entry name" value="Pentapeptide repeat-like"/>
    <property type="match status" value="1"/>
</dbReference>
<dbReference type="PANTHER" id="PTHR14136">
    <property type="entry name" value="BTB_POZ DOMAIN-CONTAINING PROTEIN KCTD9"/>
    <property type="match status" value="1"/>
</dbReference>
<protein>
    <submittedName>
        <fullName evidence="2">Pentapeptide repeat-containing protein</fullName>
    </submittedName>
</protein>
<evidence type="ECO:0000256" key="1">
    <source>
        <dbReference type="SAM" id="Phobius"/>
    </source>
</evidence>
<dbReference type="InterPro" id="IPR051082">
    <property type="entry name" value="Pentapeptide-BTB/POZ_domain"/>
</dbReference>
<name>A0ABU4WGA2_9BACT</name>
<dbReference type="NCBIfam" id="TIGR02595">
    <property type="entry name" value="PEP_CTERM"/>
    <property type="match status" value="1"/>
</dbReference>
<gene>
    <name evidence="2" type="ORF">MOX91_02630</name>
</gene>
<evidence type="ECO:0000313" key="2">
    <source>
        <dbReference type="EMBL" id="MDX8415076.1"/>
    </source>
</evidence>
<dbReference type="Gene3D" id="2.160.20.80">
    <property type="entry name" value="E3 ubiquitin-protein ligase SopA"/>
    <property type="match status" value="2"/>
</dbReference>
<sequence>MKKYLTILTVFIVGSVFAEINFSNQDLTGREFSNQDLTGRDFSNQDLTDARFYDVNLTDVSFYGANLTNAIFSSNNLQSKSVLGNANFTNAIIKGAQFNAFDVSTGEFPYGNEKSSLTLEQLYSTASYKNNDLCGETANTATTFMSQRFNNADFDGFNLKNVNFIHTDLANAKFNNAIINGTVLYGSNFSVEQLYSTASYKNKDLSDLIFHRYQEYHAVLNLSEQKLSNSEFYDFENIIVSDALFESSSFFNSKIFLEKNSIVLNIKNLKSPAITLSDESFFNLSDGKLIINLTDEFVLNDKEINVMSWDDGTTITGFDKLVKGENLILKQNGLEFNDDFWSFEVRSDGLYISVPEPSTYAAIFGALALAFAAYRRRK</sequence>
<dbReference type="EMBL" id="JALBUT010000002">
    <property type="protein sequence ID" value="MDX8415076.1"/>
    <property type="molecule type" value="Genomic_DNA"/>
</dbReference>
<proteinExistence type="predicted"/>
<keyword evidence="3" id="KW-1185">Reference proteome</keyword>
<feature type="transmembrane region" description="Helical" evidence="1">
    <location>
        <begin position="357"/>
        <end position="374"/>
    </location>
</feature>
<dbReference type="InterPro" id="IPR013424">
    <property type="entry name" value="Ice-binding_C"/>
</dbReference>
<organism evidence="2 3">
    <name type="scientific">Intestinicryptomonas porci</name>
    <dbReference type="NCBI Taxonomy" id="2926320"/>
    <lineage>
        <taxon>Bacteria</taxon>
        <taxon>Pseudomonadati</taxon>
        <taxon>Verrucomicrobiota</taxon>
        <taxon>Opitutia</taxon>
        <taxon>Opitutales</taxon>
        <taxon>Intestinicryptomonaceae</taxon>
        <taxon>Intestinicryptomonas</taxon>
    </lineage>
</organism>
<dbReference type="RefSeq" id="WP_370396521.1">
    <property type="nucleotide sequence ID" value="NZ_JALBUT010000002.1"/>
</dbReference>
<keyword evidence="1" id="KW-0472">Membrane</keyword>
<accession>A0ABU4WGA2</accession>
<dbReference type="Pfam" id="PF00805">
    <property type="entry name" value="Pentapeptide"/>
    <property type="match status" value="2"/>
</dbReference>
<keyword evidence="1" id="KW-1133">Transmembrane helix</keyword>
<keyword evidence="1" id="KW-0812">Transmembrane</keyword>
<dbReference type="PANTHER" id="PTHR14136:SF17">
    <property type="entry name" value="BTB_POZ DOMAIN-CONTAINING PROTEIN KCTD9"/>
    <property type="match status" value="1"/>
</dbReference>
<dbReference type="Proteomes" id="UP001275932">
    <property type="component" value="Unassembled WGS sequence"/>
</dbReference>
<dbReference type="InterPro" id="IPR001646">
    <property type="entry name" value="5peptide_repeat"/>
</dbReference>
<evidence type="ECO:0000313" key="3">
    <source>
        <dbReference type="Proteomes" id="UP001275932"/>
    </source>
</evidence>
<comment type="caution">
    <text evidence="2">The sequence shown here is derived from an EMBL/GenBank/DDBJ whole genome shotgun (WGS) entry which is preliminary data.</text>
</comment>